<sequence length="77" mass="9012">MSIFSLFLVLFDIVFFMFSNDMTLLDTIHDHLDVFNLLLASFNVCKLMSIFLLQLTKVFDIFLNTPIPNDIVIFDIF</sequence>
<comment type="caution">
    <text evidence="2">The sequence shown here is derived from an EMBL/GenBank/DDBJ whole genome shotgun (WGS) entry which is preliminary data.</text>
</comment>
<gene>
    <name evidence="2" type="ORF">SLS58_007189</name>
</gene>
<feature type="transmembrane region" description="Helical" evidence="1">
    <location>
        <begin position="35"/>
        <end position="53"/>
    </location>
</feature>
<organism evidence="2 3">
    <name type="scientific">Diplodia intermedia</name>
    <dbReference type="NCBI Taxonomy" id="856260"/>
    <lineage>
        <taxon>Eukaryota</taxon>
        <taxon>Fungi</taxon>
        <taxon>Dikarya</taxon>
        <taxon>Ascomycota</taxon>
        <taxon>Pezizomycotina</taxon>
        <taxon>Dothideomycetes</taxon>
        <taxon>Dothideomycetes incertae sedis</taxon>
        <taxon>Botryosphaeriales</taxon>
        <taxon>Botryosphaeriaceae</taxon>
        <taxon>Diplodia</taxon>
    </lineage>
</organism>
<proteinExistence type="predicted"/>
<protein>
    <submittedName>
        <fullName evidence="2">Uncharacterized protein</fullName>
    </submittedName>
</protein>
<keyword evidence="1" id="KW-1133">Transmembrane helix</keyword>
<accession>A0ABR3TKZ3</accession>
<keyword evidence="3" id="KW-1185">Reference proteome</keyword>
<evidence type="ECO:0000313" key="3">
    <source>
        <dbReference type="Proteomes" id="UP001521184"/>
    </source>
</evidence>
<evidence type="ECO:0000256" key="1">
    <source>
        <dbReference type="SAM" id="Phobius"/>
    </source>
</evidence>
<keyword evidence="1" id="KW-0472">Membrane</keyword>
<dbReference type="EMBL" id="JAKEKT020000053">
    <property type="protein sequence ID" value="KAL1640238.1"/>
    <property type="molecule type" value="Genomic_DNA"/>
</dbReference>
<name>A0ABR3TKZ3_9PEZI</name>
<evidence type="ECO:0000313" key="2">
    <source>
        <dbReference type="EMBL" id="KAL1640238.1"/>
    </source>
</evidence>
<dbReference type="Proteomes" id="UP001521184">
    <property type="component" value="Unassembled WGS sequence"/>
</dbReference>
<keyword evidence="1" id="KW-0812">Transmembrane</keyword>
<reference evidence="2 3" key="1">
    <citation type="journal article" date="2023" name="Plant Dis.">
        <title>First Report of Diplodia intermedia Causing Canker and Dieback Diseases on Apple Trees in Canada.</title>
        <authorList>
            <person name="Ellouze W."/>
            <person name="Ilyukhin E."/>
            <person name="Sulman M."/>
            <person name="Ali S."/>
        </authorList>
    </citation>
    <scope>NUCLEOTIDE SEQUENCE [LARGE SCALE GENOMIC DNA]</scope>
    <source>
        <strain evidence="2 3">M45-28</strain>
    </source>
</reference>